<dbReference type="Gene3D" id="3.90.960.10">
    <property type="entry name" value="YbaK/aminoacyl-tRNA synthetase-associated domain"/>
    <property type="match status" value="1"/>
</dbReference>
<dbReference type="RefSeq" id="XP_014143551.1">
    <property type="nucleotide sequence ID" value="XM_014288076.1"/>
</dbReference>
<name>A0A0L0EZ29_9EUKA</name>
<dbReference type="GeneID" id="25918339"/>
<gene>
    <name evidence="1" type="ORF">SARC_17835</name>
</gene>
<dbReference type="GO" id="GO:0002161">
    <property type="term" value="F:aminoacyl-tRNA deacylase activity"/>
    <property type="evidence" value="ECO:0007669"/>
    <property type="project" value="InterPro"/>
</dbReference>
<organism evidence="1 2">
    <name type="scientific">Sphaeroforma arctica JP610</name>
    <dbReference type="NCBI Taxonomy" id="667725"/>
    <lineage>
        <taxon>Eukaryota</taxon>
        <taxon>Ichthyosporea</taxon>
        <taxon>Ichthyophonida</taxon>
        <taxon>Sphaeroforma</taxon>
    </lineage>
</organism>
<dbReference type="InterPro" id="IPR036754">
    <property type="entry name" value="YbaK/aa-tRNA-synt-asso_dom_sf"/>
</dbReference>
<feature type="non-terminal residue" evidence="1">
    <location>
        <position position="1"/>
    </location>
</feature>
<reference evidence="1 2" key="1">
    <citation type="submission" date="2011-02" db="EMBL/GenBank/DDBJ databases">
        <title>The Genome Sequence of Sphaeroforma arctica JP610.</title>
        <authorList>
            <consortium name="The Broad Institute Genome Sequencing Platform"/>
            <person name="Russ C."/>
            <person name="Cuomo C."/>
            <person name="Young S.K."/>
            <person name="Zeng Q."/>
            <person name="Gargeya S."/>
            <person name="Alvarado L."/>
            <person name="Berlin A."/>
            <person name="Chapman S.B."/>
            <person name="Chen Z."/>
            <person name="Freedman E."/>
            <person name="Gellesch M."/>
            <person name="Goldberg J."/>
            <person name="Griggs A."/>
            <person name="Gujja S."/>
            <person name="Heilman E."/>
            <person name="Heiman D."/>
            <person name="Howarth C."/>
            <person name="Mehta T."/>
            <person name="Neiman D."/>
            <person name="Pearson M."/>
            <person name="Roberts A."/>
            <person name="Saif S."/>
            <person name="Shea T."/>
            <person name="Shenoy N."/>
            <person name="Sisk P."/>
            <person name="Stolte C."/>
            <person name="Sykes S."/>
            <person name="White J."/>
            <person name="Yandava C."/>
            <person name="Burger G."/>
            <person name="Gray M.W."/>
            <person name="Holland P.W.H."/>
            <person name="King N."/>
            <person name="Lang F.B.F."/>
            <person name="Roger A.J."/>
            <person name="Ruiz-Trillo I."/>
            <person name="Haas B."/>
            <person name="Nusbaum C."/>
            <person name="Birren B."/>
        </authorList>
    </citation>
    <scope>NUCLEOTIDE SEQUENCE [LARGE SCALE GENOMIC DNA]</scope>
    <source>
        <strain evidence="1 2">JP610</strain>
    </source>
</reference>
<protein>
    <submittedName>
        <fullName evidence="1">Uncharacterized protein</fullName>
    </submittedName>
</protein>
<sequence length="47" mass="4987">AVFTSEEAAAIRGVSLSSGAKALICSCKAKKNDPEEFIMFVVPADRK</sequence>
<evidence type="ECO:0000313" key="2">
    <source>
        <dbReference type="Proteomes" id="UP000054560"/>
    </source>
</evidence>
<dbReference type="AlphaFoldDB" id="A0A0L0EZ29"/>
<dbReference type="Proteomes" id="UP000054560">
    <property type="component" value="Unassembled WGS sequence"/>
</dbReference>
<evidence type="ECO:0000313" key="1">
    <source>
        <dbReference type="EMBL" id="KNC69649.1"/>
    </source>
</evidence>
<dbReference type="EMBL" id="KQ253912">
    <property type="protein sequence ID" value="KNC69649.1"/>
    <property type="molecule type" value="Genomic_DNA"/>
</dbReference>
<dbReference type="SUPFAM" id="SSF55826">
    <property type="entry name" value="YbaK/ProRS associated domain"/>
    <property type="match status" value="1"/>
</dbReference>
<proteinExistence type="predicted"/>
<dbReference type="OrthoDB" id="308744at2759"/>
<keyword evidence="2" id="KW-1185">Reference proteome</keyword>
<accession>A0A0L0EZ29</accession>